<name>A0A2J6T7K0_9HELO</name>
<dbReference type="InParanoid" id="A0A2J6T7K0"/>
<dbReference type="InterPro" id="IPR033909">
    <property type="entry name" value="RNR_small"/>
</dbReference>
<comment type="cofactor">
    <cofactor evidence="1">
        <name>Fe cation</name>
        <dbReference type="ChEBI" id="CHEBI:24875"/>
    </cofactor>
</comment>
<dbReference type="STRING" id="1095630.A0A2J6T7K0"/>
<dbReference type="EMBL" id="KZ613817">
    <property type="protein sequence ID" value="PMD59006.1"/>
    <property type="molecule type" value="Genomic_DNA"/>
</dbReference>
<keyword evidence="6" id="KW-0408">Iron</keyword>
<dbReference type="RefSeq" id="XP_024735910.1">
    <property type="nucleotide sequence ID" value="XM_024875000.1"/>
</dbReference>
<dbReference type="GO" id="GO:0009263">
    <property type="term" value="P:deoxyribonucleotide biosynthetic process"/>
    <property type="evidence" value="ECO:0007669"/>
    <property type="project" value="UniProtKB-KW"/>
</dbReference>
<keyword evidence="11" id="KW-1185">Reference proteome</keyword>
<dbReference type="GeneID" id="36583080"/>
<feature type="region of interest" description="Disordered" evidence="8">
    <location>
        <begin position="389"/>
        <end position="409"/>
    </location>
</feature>
<evidence type="ECO:0000256" key="3">
    <source>
        <dbReference type="ARBA" id="ARBA00012274"/>
    </source>
</evidence>
<evidence type="ECO:0000256" key="5">
    <source>
        <dbReference type="ARBA" id="ARBA00023002"/>
    </source>
</evidence>
<feature type="transmembrane region" description="Helical" evidence="9">
    <location>
        <begin position="236"/>
        <end position="257"/>
    </location>
</feature>
<gene>
    <name evidence="10" type="ORF">K444DRAFT_531589</name>
</gene>
<keyword evidence="5" id="KW-0560">Oxidoreductase</keyword>
<dbReference type="AlphaFoldDB" id="A0A2J6T7K0"/>
<dbReference type="Gene3D" id="1.10.620.20">
    <property type="entry name" value="Ribonucleotide Reductase, subunit A"/>
    <property type="match status" value="1"/>
</dbReference>
<dbReference type="EC" id="1.17.4.1" evidence="3"/>
<evidence type="ECO:0000256" key="1">
    <source>
        <dbReference type="ARBA" id="ARBA00001962"/>
    </source>
</evidence>
<dbReference type="GO" id="GO:0046872">
    <property type="term" value="F:metal ion binding"/>
    <property type="evidence" value="ECO:0007669"/>
    <property type="project" value="UniProtKB-KW"/>
</dbReference>
<dbReference type="PANTHER" id="PTHR23409">
    <property type="entry name" value="RIBONUCLEOSIDE-DIPHOSPHATE REDUCTASE SMALL CHAIN"/>
    <property type="match status" value="1"/>
</dbReference>
<evidence type="ECO:0000313" key="10">
    <source>
        <dbReference type="EMBL" id="PMD59006.1"/>
    </source>
</evidence>
<dbReference type="Proteomes" id="UP000235371">
    <property type="component" value="Unassembled WGS sequence"/>
</dbReference>
<dbReference type="InterPro" id="IPR009078">
    <property type="entry name" value="Ferritin-like_SF"/>
</dbReference>
<keyword evidence="9" id="KW-1133">Transmembrane helix</keyword>
<dbReference type="InterPro" id="IPR000358">
    <property type="entry name" value="RNR_small_fam"/>
</dbReference>
<feature type="compositionally biased region" description="Basic and acidic residues" evidence="8">
    <location>
        <begin position="391"/>
        <end position="406"/>
    </location>
</feature>
<dbReference type="InterPro" id="IPR012348">
    <property type="entry name" value="RNR-like"/>
</dbReference>
<dbReference type="FunCoup" id="A0A2J6T7K0">
    <property type="interactions" value="1372"/>
</dbReference>
<dbReference type="InterPro" id="IPR030475">
    <property type="entry name" value="RNR_small_AS"/>
</dbReference>
<dbReference type="PANTHER" id="PTHR23409:SF18">
    <property type="entry name" value="RIBONUCLEOSIDE-DIPHOSPHATE REDUCTASE SUBUNIT M2"/>
    <property type="match status" value="1"/>
</dbReference>
<accession>A0A2J6T7K0</accession>
<dbReference type="GO" id="GO:0004748">
    <property type="term" value="F:ribonucleoside-diphosphate reductase activity, thioredoxin disulfide as acceptor"/>
    <property type="evidence" value="ECO:0007669"/>
    <property type="project" value="UniProtKB-EC"/>
</dbReference>
<dbReference type="PROSITE" id="PS00368">
    <property type="entry name" value="RIBORED_SMALL"/>
    <property type="match status" value="1"/>
</dbReference>
<dbReference type="FunFam" id="1.10.620.20:FF:000004">
    <property type="entry name" value="Ribonucleoside-diphosphate reductase subunit M2 B"/>
    <property type="match status" value="1"/>
</dbReference>
<keyword evidence="7" id="KW-0215">Deoxyribonucleotide synthesis</keyword>
<dbReference type="OrthoDB" id="10248373at2759"/>
<reference evidence="10 11" key="1">
    <citation type="submission" date="2016-04" db="EMBL/GenBank/DDBJ databases">
        <title>A degradative enzymes factory behind the ericoid mycorrhizal symbiosis.</title>
        <authorList>
            <consortium name="DOE Joint Genome Institute"/>
            <person name="Martino E."/>
            <person name="Morin E."/>
            <person name="Grelet G."/>
            <person name="Kuo A."/>
            <person name="Kohler A."/>
            <person name="Daghino S."/>
            <person name="Barry K."/>
            <person name="Choi C."/>
            <person name="Cichocki N."/>
            <person name="Clum A."/>
            <person name="Copeland A."/>
            <person name="Hainaut M."/>
            <person name="Haridas S."/>
            <person name="Labutti K."/>
            <person name="Lindquist E."/>
            <person name="Lipzen A."/>
            <person name="Khouja H.-R."/>
            <person name="Murat C."/>
            <person name="Ohm R."/>
            <person name="Olson A."/>
            <person name="Spatafora J."/>
            <person name="Veneault-Fourrey C."/>
            <person name="Henrissat B."/>
            <person name="Grigoriev I."/>
            <person name="Martin F."/>
            <person name="Perotto S."/>
        </authorList>
    </citation>
    <scope>NUCLEOTIDE SEQUENCE [LARGE SCALE GENOMIC DNA]</scope>
    <source>
        <strain evidence="10 11">E</strain>
    </source>
</reference>
<evidence type="ECO:0000256" key="4">
    <source>
        <dbReference type="ARBA" id="ARBA00022723"/>
    </source>
</evidence>
<dbReference type="SUPFAM" id="SSF47240">
    <property type="entry name" value="Ferritin-like"/>
    <property type="match status" value="1"/>
</dbReference>
<evidence type="ECO:0000313" key="11">
    <source>
        <dbReference type="Proteomes" id="UP000235371"/>
    </source>
</evidence>
<evidence type="ECO:0000256" key="2">
    <source>
        <dbReference type="ARBA" id="ARBA00009303"/>
    </source>
</evidence>
<keyword evidence="4" id="KW-0479">Metal-binding</keyword>
<dbReference type="CDD" id="cd01049">
    <property type="entry name" value="RNRR2"/>
    <property type="match status" value="1"/>
</dbReference>
<evidence type="ECO:0000256" key="9">
    <source>
        <dbReference type="SAM" id="Phobius"/>
    </source>
</evidence>
<organism evidence="10 11">
    <name type="scientific">Hyaloscypha bicolor E</name>
    <dbReference type="NCBI Taxonomy" id="1095630"/>
    <lineage>
        <taxon>Eukaryota</taxon>
        <taxon>Fungi</taxon>
        <taxon>Dikarya</taxon>
        <taxon>Ascomycota</taxon>
        <taxon>Pezizomycotina</taxon>
        <taxon>Leotiomycetes</taxon>
        <taxon>Helotiales</taxon>
        <taxon>Hyaloscyphaceae</taxon>
        <taxon>Hyaloscypha</taxon>
        <taxon>Hyaloscypha bicolor</taxon>
    </lineage>
</organism>
<evidence type="ECO:0000256" key="7">
    <source>
        <dbReference type="ARBA" id="ARBA00023116"/>
    </source>
</evidence>
<comment type="similarity">
    <text evidence="2">Belongs to the ribonucleoside diphosphate reductase small chain family.</text>
</comment>
<keyword evidence="9" id="KW-0812">Transmembrane</keyword>
<dbReference type="Pfam" id="PF00268">
    <property type="entry name" value="Ribonuc_red_sm"/>
    <property type="match status" value="1"/>
</dbReference>
<evidence type="ECO:0000256" key="6">
    <source>
        <dbReference type="ARBA" id="ARBA00023004"/>
    </source>
</evidence>
<protein>
    <recommendedName>
        <fullName evidence="3">ribonucleoside-diphosphate reductase</fullName>
        <ecNumber evidence="3">1.17.4.1</ecNumber>
    </recommendedName>
</protein>
<keyword evidence="9" id="KW-0472">Membrane</keyword>
<proteinExistence type="inferred from homology"/>
<sequence>MTSQVTPSKAAASAIEGLKMGDSPAKKLNFEAVGKENIPFNADAPVVDDIEIKKPIVEEVKTEKTVVAVAPTIKPEEADEPLLQENPQRFVLFPIKYHEIWQMYKKAEASFWTAEEIDLSKDLHDWNNRLNDDERYFISHVLAFFAASDGIVNENLVERFSGEVQIPEARCFYGFQIMMENIHSETYSLLIDTYIKEQAQRTYLFNAIETIPCIKKKADWAVRWIQDKSSTFAQRLVAFAAVEGIFFSGSFASIFWLKKRGLMAGLTFSNELISRDEGLHTDFACLLFSHLKHRPSKQAVQDVITEAVEIEQEFLTEALPCALLGMNSALMKQYIEFVADRLLLSLGNEKVYKVSNPFDFMENISLAGKTNFFEKRVADYQKAGVMAGTQKKHEDTAAQTEAKAENGGDFNFDEDF</sequence>
<evidence type="ECO:0000256" key="8">
    <source>
        <dbReference type="SAM" id="MobiDB-lite"/>
    </source>
</evidence>